<dbReference type="EMBL" id="PNIQ01000389">
    <property type="protein sequence ID" value="PMP83050.1"/>
    <property type="molecule type" value="Genomic_DNA"/>
</dbReference>
<organism evidence="1 2">
    <name type="scientific">Chloroflexus aggregans</name>
    <dbReference type="NCBI Taxonomy" id="152260"/>
    <lineage>
        <taxon>Bacteria</taxon>
        <taxon>Bacillati</taxon>
        <taxon>Chloroflexota</taxon>
        <taxon>Chloroflexia</taxon>
        <taxon>Chloroflexales</taxon>
        <taxon>Chloroflexineae</taxon>
        <taxon>Chloroflexaceae</taxon>
        <taxon>Chloroflexus</taxon>
    </lineage>
</organism>
<evidence type="ECO:0008006" key="3">
    <source>
        <dbReference type="Google" id="ProtNLM"/>
    </source>
</evidence>
<accession>A0A2J6X7M3</accession>
<proteinExistence type="predicted"/>
<dbReference type="CDD" id="cd02980">
    <property type="entry name" value="TRX_Fd_family"/>
    <property type="match status" value="1"/>
</dbReference>
<evidence type="ECO:0000313" key="2">
    <source>
        <dbReference type="Proteomes" id="UP000243376"/>
    </source>
</evidence>
<dbReference type="InterPro" id="IPR036249">
    <property type="entry name" value="Thioredoxin-like_sf"/>
</dbReference>
<dbReference type="Gene3D" id="3.40.30.10">
    <property type="entry name" value="Glutaredoxin"/>
    <property type="match status" value="1"/>
</dbReference>
<dbReference type="AlphaFoldDB" id="A0A2J6X7M3"/>
<protein>
    <recommendedName>
        <fullName evidence="3">Ferredoxin</fullName>
    </recommendedName>
</protein>
<dbReference type="SUPFAM" id="SSF52833">
    <property type="entry name" value="Thioredoxin-like"/>
    <property type="match status" value="1"/>
</dbReference>
<name>A0A2J6X7M3_9CHLR</name>
<gene>
    <name evidence="1" type="ORF">C0184_05890</name>
</gene>
<evidence type="ECO:0000313" key="1">
    <source>
        <dbReference type="EMBL" id="PMP83050.1"/>
    </source>
</evidence>
<comment type="caution">
    <text evidence="1">The sequence shown here is derived from an EMBL/GenBank/DDBJ whole genome shotgun (WGS) entry which is preliminary data.</text>
</comment>
<reference evidence="1 2" key="1">
    <citation type="submission" date="2018-01" db="EMBL/GenBank/DDBJ databases">
        <title>Metagenomic assembled genomes from two thermal pools in the Uzon Caldera, Kamchatka, Russia.</title>
        <authorList>
            <person name="Wilkins L."/>
            <person name="Ettinger C."/>
        </authorList>
    </citation>
    <scope>NUCLEOTIDE SEQUENCE [LARGE SCALE GENOMIC DNA]</scope>
    <source>
        <strain evidence="1">ZAV-02</strain>
    </source>
</reference>
<dbReference type="Proteomes" id="UP000243376">
    <property type="component" value="Unassembled WGS sequence"/>
</dbReference>
<sequence length="83" mass="9099">MVRLYLCMGPNCRSRGAVELRMALEQALWQHGLLDRVECISSGCQDRCQIGPNLLLQPGGRRWHGVTLQQIGVLVAVLADAGV</sequence>